<feature type="signal peptide" evidence="2">
    <location>
        <begin position="1"/>
        <end position="30"/>
    </location>
</feature>
<evidence type="ECO:0000313" key="6">
    <source>
        <dbReference type="Proteomes" id="UP000241426"/>
    </source>
</evidence>
<proteinExistence type="predicted"/>
<keyword evidence="1" id="KW-1133">Transmembrane helix</keyword>
<sequence length="81" mass="8172">MNKVTNILASKKVAAGLLMATAVGSSSAFAADTPPLGIAAFTQVGSLVTSYEAAAWPIVISLTVAVIGISLFKKFSKKAAS</sequence>
<dbReference type="EMBL" id="PYOZ01000002">
    <property type="protein sequence ID" value="PSX46075.1"/>
    <property type="molecule type" value="Genomic_DNA"/>
</dbReference>
<dbReference type="Gene3D" id="1.20.5.80">
    <property type="match status" value="1"/>
</dbReference>
<keyword evidence="2" id="KW-0732">Signal</keyword>
<evidence type="ECO:0000313" key="4">
    <source>
        <dbReference type="EMBL" id="PSX46075.1"/>
    </source>
</evidence>
<keyword evidence="1" id="KW-0812">Transmembrane</keyword>
<protein>
    <recommendedName>
        <fullName evidence="7">Phage coat protein</fullName>
    </recommendedName>
</protein>
<dbReference type="InterPro" id="IPR008020">
    <property type="entry name" value="G8P"/>
</dbReference>
<name>A0A2T3R0K5_9GAMM</name>
<evidence type="ECO:0008006" key="7">
    <source>
        <dbReference type="Google" id="ProtNLM"/>
    </source>
</evidence>
<gene>
    <name evidence="4" type="ORF">C0W53_03835</name>
    <name evidence="3" type="ORF">C9J27_25665</name>
</gene>
<dbReference type="EMBL" id="PYNF01000057">
    <property type="protein sequence ID" value="PSU88125.1"/>
    <property type="molecule type" value="Genomic_DNA"/>
</dbReference>
<keyword evidence="1" id="KW-0472">Membrane</keyword>
<evidence type="ECO:0000313" key="3">
    <source>
        <dbReference type="EMBL" id="PSU88125.1"/>
    </source>
</evidence>
<dbReference type="InterPro" id="IPR023390">
    <property type="entry name" value="Phage_M13_G8P_capsid_dom_sf"/>
</dbReference>
<dbReference type="Proteomes" id="UP000241426">
    <property type="component" value="Unassembled WGS sequence"/>
</dbReference>
<dbReference type="RefSeq" id="WP_045041205.1">
    <property type="nucleotide sequence ID" value="NZ_JZTB01000001.1"/>
</dbReference>
<accession>A0A2T3R0K5</accession>
<feature type="transmembrane region" description="Helical" evidence="1">
    <location>
        <begin position="54"/>
        <end position="72"/>
    </location>
</feature>
<comment type="caution">
    <text evidence="3">The sequence shown here is derived from an EMBL/GenBank/DDBJ whole genome shotgun (WGS) entry which is preliminary data.</text>
</comment>
<organism evidence="3 6">
    <name type="scientific">Photobacterium kishitanii</name>
    <dbReference type="NCBI Taxonomy" id="318456"/>
    <lineage>
        <taxon>Bacteria</taxon>
        <taxon>Pseudomonadati</taxon>
        <taxon>Pseudomonadota</taxon>
        <taxon>Gammaproteobacteria</taxon>
        <taxon>Vibrionales</taxon>
        <taxon>Vibrionaceae</taxon>
        <taxon>Photobacterium</taxon>
    </lineage>
</organism>
<feature type="chain" id="PRO_5044580627" description="Phage coat protein" evidence="2">
    <location>
        <begin position="31"/>
        <end position="81"/>
    </location>
</feature>
<reference evidence="5 6" key="1">
    <citation type="submission" date="2018-01" db="EMBL/GenBank/DDBJ databases">
        <title>Whole genome sequencing of Histamine producing bacteria.</title>
        <authorList>
            <person name="Butler K."/>
        </authorList>
    </citation>
    <scope>NUCLEOTIDE SEQUENCE [LARGE SCALE GENOMIC DNA]</scope>
    <source>
        <strain evidence="4 5">A1-4</strain>
        <strain evidence="3 6">FS-7.2</strain>
    </source>
</reference>
<evidence type="ECO:0000313" key="5">
    <source>
        <dbReference type="Proteomes" id="UP000240728"/>
    </source>
</evidence>
<dbReference type="PIRSF" id="PIRSF004117">
    <property type="entry name" value="Phage_coat_B"/>
    <property type="match status" value="1"/>
</dbReference>
<dbReference type="AlphaFoldDB" id="A0A2T3R0K5"/>
<dbReference type="Pfam" id="PF19199">
    <property type="entry name" value="Phage_coatGP8"/>
    <property type="match status" value="1"/>
</dbReference>
<evidence type="ECO:0000256" key="2">
    <source>
        <dbReference type="SAM" id="SignalP"/>
    </source>
</evidence>
<dbReference type="SUPFAM" id="SSF57987">
    <property type="entry name" value="Inovirus (filamentous phage) major coat protein"/>
    <property type="match status" value="1"/>
</dbReference>
<keyword evidence="5" id="KW-1185">Reference proteome</keyword>
<evidence type="ECO:0000256" key="1">
    <source>
        <dbReference type="SAM" id="Phobius"/>
    </source>
</evidence>
<dbReference type="Proteomes" id="UP000240728">
    <property type="component" value="Unassembled WGS sequence"/>
</dbReference>